<accession>A0A6J4LVD8</accession>
<reference evidence="1" key="1">
    <citation type="submission" date="2020-02" db="EMBL/GenBank/DDBJ databases">
        <authorList>
            <person name="Meier V. D."/>
        </authorList>
    </citation>
    <scope>NUCLEOTIDE SEQUENCE</scope>
    <source>
        <strain evidence="1">AVDCRST_MAG40</strain>
    </source>
</reference>
<gene>
    <name evidence="1" type="ORF">AVDCRST_MAG40-2474</name>
</gene>
<evidence type="ECO:0000313" key="1">
    <source>
        <dbReference type="EMBL" id="CAA9342616.1"/>
    </source>
</evidence>
<proteinExistence type="predicted"/>
<dbReference type="EMBL" id="CADCTX010000708">
    <property type="protein sequence ID" value="CAA9342616.1"/>
    <property type="molecule type" value="Genomic_DNA"/>
</dbReference>
<sequence length="21" mass="2003">MFATATARRAAVVAAALLGAA</sequence>
<dbReference type="AlphaFoldDB" id="A0A6J4LVD8"/>
<name>A0A6J4LVD8_9BACT</name>
<organism evidence="1">
    <name type="scientific">uncultured Gemmatimonadaceae bacterium</name>
    <dbReference type="NCBI Taxonomy" id="246130"/>
    <lineage>
        <taxon>Bacteria</taxon>
        <taxon>Pseudomonadati</taxon>
        <taxon>Gemmatimonadota</taxon>
        <taxon>Gemmatimonadia</taxon>
        <taxon>Gemmatimonadales</taxon>
        <taxon>Gemmatimonadaceae</taxon>
        <taxon>environmental samples</taxon>
    </lineage>
</organism>
<feature type="non-terminal residue" evidence="1">
    <location>
        <position position="21"/>
    </location>
</feature>
<protein>
    <submittedName>
        <fullName evidence="1">Uncharacterized protein</fullName>
    </submittedName>
</protein>